<accession>A0A5N5V2E9</accession>
<dbReference type="EMBL" id="ANBP01000014">
    <property type="protein sequence ID" value="KAB7756064.1"/>
    <property type="molecule type" value="Genomic_DNA"/>
</dbReference>
<protein>
    <recommendedName>
        <fullName evidence="3">DUF559 domain-containing protein</fullName>
    </recommendedName>
</protein>
<evidence type="ECO:0000313" key="2">
    <source>
        <dbReference type="Proteomes" id="UP000325690"/>
    </source>
</evidence>
<sequence length="289" mass="32712">MSYLDEPFIGSEALERGLVRKYDLRTRFTALYPDIYIPNSLQPSLRQRATAAWLWTHRLGIIAGLTASALHGAKWVDDDAPIELIWPNSRTPPGLRTFDMRLRPGESFRTATFRMTTPARTAFDLGRRKPLGEAVARLDALGNATGLSAADIHAVARQHPGKRGLRLLERALDLYDPGAASPKETWVRLLVIRAGYPPPQTQIPVVSPDGRRKYYLDMGWPELMVALEYDGEHHRLDPVQYRYDVIRSEDLVALGWSRVRAVRGNSAADILDRLAHAWRSRLRTDREIS</sequence>
<name>A0A5N5V2E9_MYCPH</name>
<dbReference type="GeneID" id="74304508"/>
<comment type="caution">
    <text evidence="1">The sequence shown here is derived from an EMBL/GenBank/DDBJ whole genome shotgun (WGS) entry which is preliminary data.</text>
</comment>
<dbReference type="Proteomes" id="UP000325690">
    <property type="component" value="Unassembled WGS sequence"/>
</dbReference>
<dbReference type="AlphaFoldDB" id="A0A5N5V2E9"/>
<organism evidence="1 2">
    <name type="scientific">Mycolicibacterium phlei DSM 43239 = CCUG 21000</name>
    <dbReference type="NCBI Taxonomy" id="1226750"/>
    <lineage>
        <taxon>Bacteria</taxon>
        <taxon>Bacillati</taxon>
        <taxon>Actinomycetota</taxon>
        <taxon>Actinomycetes</taxon>
        <taxon>Mycobacteriales</taxon>
        <taxon>Mycobacteriaceae</taxon>
        <taxon>Mycolicibacterium</taxon>
    </lineage>
</organism>
<keyword evidence="2" id="KW-1185">Reference proteome</keyword>
<evidence type="ECO:0000313" key="1">
    <source>
        <dbReference type="EMBL" id="KAB7756064.1"/>
    </source>
</evidence>
<evidence type="ECO:0008006" key="3">
    <source>
        <dbReference type="Google" id="ProtNLM"/>
    </source>
</evidence>
<proteinExistence type="predicted"/>
<dbReference type="RefSeq" id="WP_061482197.1">
    <property type="nucleotide sequence ID" value="NZ_ANBO01000011.1"/>
</dbReference>
<reference evidence="1 2" key="1">
    <citation type="submission" date="2012-10" db="EMBL/GenBank/DDBJ databases">
        <title>The draft sequence of the Mycobacterium pheli genome.</title>
        <authorList>
            <person name="Pettersson B.M.F."/>
            <person name="Das S."/>
            <person name="Dasgupta S."/>
            <person name="Bhattacharya A."/>
            <person name="Kirsebom L.A."/>
        </authorList>
    </citation>
    <scope>NUCLEOTIDE SEQUENCE [LARGE SCALE GENOMIC DNA]</scope>
    <source>
        <strain evidence="1 2">CCUG 21000</strain>
    </source>
</reference>
<gene>
    <name evidence="1" type="ORF">MPHL21000_12440</name>
</gene>